<accession>A0ABR2R582</accession>
<reference evidence="1 2" key="1">
    <citation type="journal article" date="2024" name="G3 (Bethesda)">
        <title>Genome assembly of Hibiscus sabdariffa L. provides insights into metabolisms of medicinal natural products.</title>
        <authorList>
            <person name="Kim T."/>
        </authorList>
    </citation>
    <scope>NUCLEOTIDE SEQUENCE [LARGE SCALE GENOMIC DNA]</scope>
    <source>
        <strain evidence="1">TK-2024</strain>
        <tissue evidence="1">Old leaves</tissue>
    </source>
</reference>
<organism evidence="1 2">
    <name type="scientific">Hibiscus sabdariffa</name>
    <name type="common">roselle</name>
    <dbReference type="NCBI Taxonomy" id="183260"/>
    <lineage>
        <taxon>Eukaryota</taxon>
        <taxon>Viridiplantae</taxon>
        <taxon>Streptophyta</taxon>
        <taxon>Embryophyta</taxon>
        <taxon>Tracheophyta</taxon>
        <taxon>Spermatophyta</taxon>
        <taxon>Magnoliopsida</taxon>
        <taxon>eudicotyledons</taxon>
        <taxon>Gunneridae</taxon>
        <taxon>Pentapetalae</taxon>
        <taxon>rosids</taxon>
        <taxon>malvids</taxon>
        <taxon>Malvales</taxon>
        <taxon>Malvaceae</taxon>
        <taxon>Malvoideae</taxon>
        <taxon>Hibiscus</taxon>
    </lineage>
</organism>
<comment type="caution">
    <text evidence="1">The sequence shown here is derived from an EMBL/GenBank/DDBJ whole genome shotgun (WGS) entry which is preliminary data.</text>
</comment>
<keyword evidence="2" id="KW-1185">Reference proteome</keyword>
<evidence type="ECO:0008006" key="3">
    <source>
        <dbReference type="Google" id="ProtNLM"/>
    </source>
</evidence>
<name>A0ABR2R582_9ROSI</name>
<proteinExistence type="predicted"/>
<evidence type="ECO:0000313" key="1">
    <source>
        <dbReference type="EMBL" id="KAK9008097.1"/>
    </source>
</evidence>
<dbReference type="Proteomes" id="UP001396334">
    <property type="component" value="Unassembled WGS sequence"/>
</dbReference>
<protein>
    <recommendedName>
        <fullName evidence="3">RNase H type-1 domain-containing protein</fullName>
    </recommendedName>
</protein>
<evidence type="ECO:0000313" key="2">
    <source>
        <dbReference type="Proteomes" id="UP001396334"/>
    </source>
</evidence>
<gene>
    <name evidence="1" type="ORF">V6N11_074999</name>
</gene>
<sequence length="146" mass="16296">MLWNHRCKVVFDVGYVAHNDLLAATLSFKDETSAILVVDRTTDFNKSTREGWSAPETGWVKANVDGVVGDNALEADIIHEESKALAEIALVAIICELLAPQWEVVKLHQIYCKSNLVSDRMATLIQGSSLGRDYSRTLLERSLIFF</sequence>
<dbReference type="EMBL" id="JBBPBN010000026">
    <property type="protein sequence ID" value="KAK9008097.1"/>
    <property type="molecule type" value="Genomic_DNA"/>
</dbReference>